<dbReference type="InterPro" id="IPR023997">
    <property type="entry name" value="TonB-dep_OMP_SusC/RagA_CS"/>
</dbReference>
<keyword evidence="1" id="KW-0998">Cell outer membrane</keyword>
<comment type="caution">
    <text evidence="3">The sequence shown here is derived from an EMBL/GenBank/DDBJ whole genome shotgun (WGS) entry which is preliminary data.</text>
</comment>
<accession>A0ABQ1YN89</accession>
<dbReference type="RefSeq" id="WP_229221897.1">
    <property type="nucleotide sequence ID" value="NZ_BMIA01000001.1"/>
</dbReference>
<keyword evidence="1" id="KW-0812">Transmembrane</keyword>
<feature type="domain" description="TonB-dependent receptor plug" evidence="2">
    <location>
        <begin position="249"/>
        <end position="353"/>
    </location>
</feature>
<evidence type="ECO:0000256" key="1">
    <source>
        <dbReference type="PROSITE-ProRule" id="PRU01360"/>
    </source>
</evidence>
<dbReference type="Pfam" id="PF07715">
    <property type="entry name" value="Plug"/>
    <property type="match status" value="1"/>
</dbReference>
<keyword evidence="4" id="KW-1185">Reference proteome</keyword>
<dbReference type="Gene3D" id="2.170.130.10">
    <property type="entry name" value="TonB-dependent receptor, plug domain"/>
    <property type="match status" value="1"/>
</dbReference>
<dbReference type="Proteomes" id="UP000600214">
    <property type="component" value="Unassembled WGS sequence"/>
</dbReference>
<protein>
    <submittedName>
        <fullName evidence="3">SusC/RagA family TonB-linked outer membrane protein</fullName>
    </submittedName>
</protein>
<dbReference type="InterPro" id="IPR023996">
    <property type="entry name" value="TonB-dep_OMP_SusC/RagA"/>
</dbReference>
<dbReference type="NCBIfam" id="TIGR04057">
    <property type="entry name" value="SusC_RagA_signa"/>
    <property type="match status" value="1"/>
</dbReference>
<keyword evidence="1" id="KW-1134">Transmembrane beta strand</keyword>
<comment type="subcellular location">
    <subcellularLocation>
        <location evidence="1">Cell outer membrane</location>
        <topology evidence="1">Multi-pass membrane protein</topology>
    </subcellularLocation>
</comment>
<dbReference type="NCBIfam" id="TIGR04056">
    <property type="entry name" value="OMP_RagA_SusC"/>
    <property type="match status" value="1"/>
</dbReference>
<dbReference type="EMBL" id="BMIA01000001">
    <property type="protein sequence ID" value="GGH32451.1"/>
    <property type="molecule type" value="Genomic_DNA"/>
</dbReference>
<dbReference type="PROSITE" id="PS52016">
    <property type="entry name" value="TONB_DEPENDENT_REC_3"/>
    <property type="match status" value="1"/>
</dbReference>
<keyword evidence="1" id="KW-0472">Membrane</keyword>
<keyword evidence="1" id="KW-0813">Transport</keyword>
<dbReference type="SUPFAM" id="SSF49464">
    <property type="entry name" value="Carboxypeptidase regulatory domain-like"/>
    <property type="match status" value="1"/>
</dbReference>
<gene>
    <name evidence="3" type="ORF">GCM10007423_21960</name>
</gene>
<dbReference type="InterPro" id="IPR012910">
    <property type="entry name" value="Plug_dom"/>
</dbReference>
<dbReference type="Gene3D" id="2.60.40.1120">
    <property type="entry name" value="Carboxypeptidase-like, regulatory domain"/>
    <property type="match status" value="1"/>
</dbReference>
<reference evidence="4" key="1">
    <citation type="journal article" date="2019" name="Int. J. Syst. Evol. Microbiol.">
        <title>The Global Catalogue of Microorganisms (GCM) 10K type strain sequencing project: providing services to taxonomists for standard genome sequencing and annotation.</title>
        <authorList>
            <consortium name="The Broad Institute Genomics Platform"/>
            <consortium name="The Broad Institute Genome Sequencing Center for Infectious Disease"/>
            <person name="Wu L."/>
            <person name="Ma J."/>
        </authorList>
    </citation>
    <scope>NUCLEOTIDE SEQUENCE [LARGE SCALE GENOMIC DNA]</scope>
    <source>
        <strain evidence="4">CGMCC 1.15288</strain>
    </source>
</reference>
<dbReference type="InterPro" id="IPR039426">
    <property type="entry name" value="TonB-dep_rcpt-like"/>
</dbReference>
<dbReference type="Pfam" id="PF13715">
    <property type="entry name" value="CarbopepD_reg_2"/>
    <property type="match status" value="1"/>
</dbReference>
<dbReference type="InterPro" id="IPR008969">
    <property type="entry name" value="CarboxyPept-like_regulatory"/>
</dbReference>
<dbReference type="InterPro" id="IPR037066">
    <property type="entry name" value="Plug_dom_sf"/>
</dbReference>
<evidence type="ECO:0000313" key="3">
    <source>
        <dbReference type="EMBL" id="GGH32451.1"/>
    </source>
</evidence>
<evidence type="ECO:0000259" key="2">
    <source>
        <dbReference type="Pfam" id="PF07715"/>
    </source>
</evidence>
<organism evidence="3 4">
    <name type="scientific">Dyadobacter endophyticus</name>
    <dbReference type="NCBI Taxonomy" id="1749036"/>
    <lineage>
        <taxon>Bacteria</taxon>
        <taxon>Pseudomonadati</taxon>
        <taxon>Bacteroidota</taxon>
        <taxon>Cytophagia</taxon>
        <taxon>Cytophagales</taxon>
        <taxon>Spirosomataceae</taxon>
        <taxon>Dyadobacter</taxon>
    </lineage>
</organism>
<proteinExistence type="inferred from homology"/>
<sequence>MNLKLQLIRFFCLCLASGAIPNPVQSQLLADSKAISRQSDTRPQLKELADMLLILKDKYQVDLLFEEKILHKIMVPANSIRPSASFEANLEFLLESTGIRFRKVKKGTYVLLDEKINPAPIQKTPGGISGQPAEGSTVKALELMGRKIREFSKTNADVPITGRVTDEKGEVLPGVNITVKGTLRGISADASGNYSLMVPAGDVTLVFSFVGYVTQEVQLANRKTLDVILRPNNQNLDEVVVVAFGTQRKESIVGAISTISASDLKVPVSKLSNALAGQIAGIVSVQGSGEPGSGSSFWIRGISSFGANNTPLILVDGIQRSMDLVDPEDIESFSILKDASATAVYGVRGANGIVLITTKKGKYSDKPTINVRYERGFLAPTRLPKLANASQWMDYYNDISYDANGSTPFPDHIKQKYLSGEDPDLYPNVDWMKTIYKDATTSNRLNLNVSGGGRIARYYVSGSYYNENGLFNPVVSKSYNPSVSYNKFTFRSNLDVDITKSTELSLNLSNTYENKNRLGVNMDAMYVMVMTTPPISIPPYYSDGTHAQPLVGANPYYSLNSTGYSQDFWNTSQSLMSLTQDLGDFLLPGLKFNIKFSWDATNESTLDKRKNPATYYATGRDDNGRLILHKNTDGSDYLSLARSNRGTKTTNLESSLNYDNAFGDHRIGGLFLFTRREHTNNFPGDYIQAFPYRNIGIAGRVTYAFQNKLFFDGNFGYNGSENFAPAHRFGFFPSIGIGYNLSREKFFQNLFPAVNLMKFRGSHGYIGNDQIGGDRRFAYNSEMKYSNSYTFGTTGQKYITGIATGNPGNPNVAWEEAIKTNIGFELGIWDKLKLQVDYFNERRDGIYILQQSVPSVVGINVAQYVNLGQMANRGVDGSVEYSYVKGDWLLSARGNFSYNRNKVIYNDSPTPIYGYQEIAGQAYDQQFGLVSMGLFKSVEDIEQSPVQKFGSVVPGDIKFKDINGDGVVDSYDRIAIGRTTVPELSYGFGLSAKYKQFDLSAFFQGTGHVTRIIGGDPVQGPQGSILVNGQILADAAEKRWSLHNQNPNAEYARMSLAYNENNRQASTFYQRDMSFIRLKNAEVGYTVPKRIVNKAKISNVRIYAQAVNLFTFSKFKLWDPELNASFGNIYPQMKTVSFGASLNF</sequence>
<comment type="similarity">
    <text evidence="1">Belongs to the TonB-dependent receptor family.</text>
</comment>
<dbReference type="SUPFAM" id="SSF56935">
    <property type="entry name" value="Porins"/>
    <property type="match status" value="1"/>
</dbReference>
<name>A0ABQ1YN89_9BACT</name>
<evidence type="ECO:0000313" key="4">
    <source>
        <dbReference type="Proteomes" id="UP000600214"/>
    </source>
</evidence>